<dbReference type="Pfam" id="PF08335">
    <property type="entry name" value="GlnD_UR_UTase"/>
    <property type="match status" value="1"/>
</dbReference>
<keyword evidence="7" id="KW-1185">Reference proteome</keyword>
<evidence type="ECO:0000313" key="6">
    <source>
        <dbReference type="EMBL" id="EAI8858619.1"/>
    </source>
</evidence>
<dbReference type="PROSITE" id="PS51671">
    <property type="entry name" value="ACT"/>
    <property type="match status" value="1"/>
</dbReference>
<reference evidence="6 7" key="1">
    <citation type="submission" date="2018-06" db="EMBL/GenBank/DDBJ databases">
        <authorList>
            <consortium name="PulseNet: The National Subtyping Network for Foodborne Disease Surveillance"/>
            <person name="Tarr C.L."/>
            <person name="Trees E."/>
            <person name="Katz L.S."/>
            <person name="Carleton-Romer H.A."/>
            <person name="Stroika S."/>
            <person name="Kucerova Z."/>
            <person name="Roache K.F."/>
            <person name="Sabol A.L."/>
            <person name="Besser J."/>
            <person name="Gerner-Smidt P."/>
        </authorList>
    </citation>
    <scope>NUCLEOTIDE SEQUENCE [LARGE SCALE GENOMIC DNA]</scope>
    <source>
        <strain evidence="6 7">PNUSAC001503</strain>
    </source>
</reference>
<keyword evidence="3" id="KW-0378">Hydrolase</keyword>
<dbReference type="Proteomes" id="UP000535509">
    <property type="component" value="Unassembled WGS sequence"/>
</dbReference>
<dbReference type="EMBL" id="AABTCC010000004">
    <property type="protein sequence ID" value="EAI8858619.1"/>
    <property type="molecule type" value="Genomic_DNA"/>
</dbReference>
<dbReference type="RefSeq" id="WP_011731877.1">
    <property type="nucleotide sequence ID" value="NZ_AACCWR020000013.1"/>
</dbReference>
<evidence type="ECO:0000256" key="3">
    <source>
        <dbReference type="ARBA" id="ARBA00022801"/>
    </source>
</evidence>
<keyword evidence="4" id="KW-0460">Magnesium</keyword>
<dbReference type="PANTHER" id="PTHR47320:SF1">
    <property type="entry name" value="BIFUNCTIONAL URIDYLYLTRANSFERASE_URIDYLYL-REMOVING ENZYME"/>
    <property type="match status" value="1"/>
</dbReference>
<dbReference type="PANTHER" id="PTHR47320">
    <property type="entry name" value="BIFUNCTIONAL URIDYLYLTRANSFERASE/URIDYLYL-REMOVING ENZYME"/>
    <property type="match status" value="1"/>
</dbReference>
<dbReference type="Gene3D" id="1.10.3090.10">
    <property type="entry name" value="cca-adding enzyme, domain 2"/>
    <property type="match status" value="1"/>
</dbReference>
<evidence type="ECO:0000256" key="4">
    <source>
        <dbReference type="ARBA" id="ARBA00022842"/>
    </source>
</evidence>
<dbReference type="InterPro" id="IPR010043">
    <property type="entry name" value="UTase/UR"/>
</dbReference>
<organism evidence="6 7">
    <name type="scientific">Campylobacter fetus</name>
    <dbReference type="NCBI Taxonomy" id="196"/>
    <lineage>
        <taxon>Bacteria</taxon>
        <taxon>Pseudomonadati</taxon>
        <taxon>Campylobacterota</taxon>
        <taxon>Epsilonproteobacteria</taxon>
        <taxon>Campylobacterales</taxon>
        <taxon>Campylobacteraceae</taxon>
        <taxon>Campylobacter</taxon>
    </lineage>
</organism>
<evidence type="ECO:0000256" key="1">
    <source>
        <dbReference type="ARBA" id="ARBA00022679"/>
    </source>
</evidence>
<dbReference type="CDD" id="cd04873">
    <property type="entry name" value="ACT_UUR-ACR-like"/>
    <property type="match status" value="1"/>
</dbReference>
<keyword evidence="2" id="KW-0548">Nucleotidyltransferase</keyword>
<protein>
    <submittedName>
        <fullName evidence="6">HD domain-containing protein</fullName>
    </submittedName>
</protein>
<gene>
    <name evidence="6" type="ORF">CX802_01975</name>
</gene>
<dbReference type="GeneID" id="61064431"/>
<proteinExistence type="predicted"/>
<dbReference type="GO" id="GO:0016787">
    <property type="term" value="F:hydrolase activity"/>
    <property type="evidence" value="ECO:0007669"/>
    <property type="project" value="UniProtKB-KW"/>
</dbReference>
<keyword evidence="5" id="KW-0511">Multifunctional enzyme</keyword>
<dbReference type="SUPFAM" id="SSF81891">
    <property type="entry name" value="Poly A polymerase C-terminal region-like"/>
    <property type="match status" value="1"/>
</dbReference>
<dbReference type="InterPro" id="IPR002912">
    <property type="entry name" value="ACT_dom"/>
</dbReference>
<dbReference type="OMA" id="GLMQFDL"/>
<dbReference type="InterPro" id="IPR006674">
    <property type="entry name" value="HD_domain"/>
</dbReference>
<sequence>MGRVSSIKFLKSKDEDSVLASCKDGVLKCKKALKKQFIKLGGRSFGTYQSKEIDKFFKCAFEATKISYFGEFAPDDEQLPISVIALGSYALSEMSVRSDIDFFISYKNVAGYNVKDIVKSYIKFLKDINLDINPVYYEIDELFDAIKDDLELKTMFYQVRYVCASKQLYKMTKDKIFELKEYKKDDFIKFHLSKLTPFDEIKLLSQKPDIKNGYGGFYDFKRVFWLLNSVDENSPKSHALKFISEKEISELNLSVDFISSLRSALQISGGDDELKSEYLSEVSSVMQTKEKKMLSAEVLLMVKTLSSMHTIYIYSRYLAKTVFRRFFDSGLNFTQKRVLRLENGFYNINDTIYAPIHKKPKDILNLVRDLLMLPDIDLKFDIGAIFYLKRTIIQKESIEKSLVEFKKLLYRDRSFGILKALLDSELLFLLLKPMEHTRHLAQLDGYHKYSVDEYSLLALYHLENIKDSFIKSLHSDLCADGKILMKLVALMHDAGKGLVGDHSNIGANIFRAYANKIGLPQKAINMGVNLIKNHTIMNNIANREDIYNQQVILNFISHIGEKQALKLLYILTYCISNATNDGFYNSYNAKLLRELYEIALKSFDNSDENLLDEAARRVKKENLIKKQKEFLELSKDEQNIILSISSNLLFIKYPPSEIIRIFLWAQNCSNISVDIENRDNFCVKIIAKRGWNTTMVLNKLAHLDLAYMEIFELFDSKFFIKLEYNQKASDSEMKNMETLIIGALCDKQKALTKKPLILENEVNFDLNHSKIYAKMNINAKDQRGLMAYILGVFELFDIKVANARIQTIKNRTRNLFLIQKNENLETKYSSIINLITTKN</sequence>
<dbReference type="Pfam" id="PF01966">
    <property type="entry name" value="HD"/>
    <property type="match status" value="1"/>
</dbReference>
<evidence type="ECO:0000313" key="7">
    <source>
        <dbReference type="Proteomes" id="UP000535509"/>
    </source>
</evidence>
<evidence type="ECO:0000256" key="2">
    <source>
        <dbReference type="ARBA" id="ARBA00022695"/>
    </source>
</evidence>
<dbReference type="InterPro" id="IPR013546">
    <property type="entry name" value="PII_UdlTrfase/GS_AdlTrfase"/>
</dbReference>
<keyword evidence="1" id="KW-0808">Transferase</keyword>
<dbReference type="AlphaFoldDB" id="A0A5L8L000"/>
<name>A0A5L8L000_CAMFE</name>
<evidence type="ECO:0000256" key="5">
    <source>
        <dbReference type="ARBA" id="ARBA00023268"/>
    </source>
</evidence>
<dbReference type="SUPFAM" id="SSF81301">
    <property type="entry name" value="Nucleotidyltransferase"/>
    <property type="match status" value="1"/>
</dbReference>
<comment type="caution">
    <text evidence="6">The sequence shown here is derived from an EMBL/GenBank/DDBJ whole genome shotgun (WGS) entry which is preliminary data.</text>
</comment>
<accession>A0A5L8L000</accession>
<dbReference type="CDD" id="cd05401">
    <property type="entry name" value="NT_GlnE_GlnD_like"/>
    <property type="match status" value="1"/>
</dbReference>
<dbReference type="GO" id="GO:0008773">
    <property type="term" value="F:[protein-PII] uridylyltransferase activity"/>
    <property type="evidence" value="ECO:0007669"/>
    <property type="project" value="InterPro"/>
</dbReference>
<dbReference type="InterPro" id="IPR043519">
    <property type="entry name" value="NT_sf"/>
</dbReference>